<evidence type="ECO:0000313" key="1">
    <source>
        <dbReference type="EMBL" id="KPC51912.1"/>
    </source>
</evidence>
<dbReference type="AlphaFoldDB" id="A0A0N1JSD6"/>
<organism evidence="1 2">
    <name type="scientific">Amantichitinum ursilacus</name>
    <dbReference type="NCBI Taxonomy" id="857265"/>
    <lineage>
        <taxon>Bacteria</taxon>
        <taxon>Pseudomonadati</taxon>
        <taxon>Pseudomonadota</taxon>
        <taxon>Betaproteobacteria</taxon>
        <taxon>Neisseriales</taxon>
        <taxon>Chitinibacteraceae</taxon>
        <taxon>Amantichitinum</taxon>
    </lineage>
</organism>
<protein>
    <submittedName>
        <fullName evidence="1">Uncharacterized protein</fullName>
    </submittedName>
</protein>
<proteinExistence type="predicted"/>
<evidence type="ECO:0000313" key="2">
    <source>
        <dbReference type="Proteomes" id="UP000037939"/>
    </source>
</evidence>
<gene>
    <name evidence="1" type="ORF">WG78_15055</name>
</gene>
<dbReference type="Proteomes" id="UP000037939">
    <property type="component" value="Unassembled WGS sequence"/>
</dbReference>
<dbReference type="EMBL" id="LAQT01000012">
    <property type="protein sequence ID" value="KPC51912.1"/>
    <property type="molecule type" value="Genomic_DNA"/>
</dbReference>
<dbReference type="RefSeq" id="WP_053938648.1">
    <property type="nucleotide sequence ID" value="NZ_LAQT01000012.1"/>
</dbReference>
<dbReference type="STRING" id="857265.WG78_15055"/>
<sequence length="74" mass="8442">MFANLIKLAGYLQSVKPQSSLTVTAEQAQLSPEQFDALVRQWAHKLPADFELIDQRYAKVGEDQFVDAITIYRK</sequence>
<name>A0A0N1JSD6_9NEIS</name>
<reference evidence="1 2" key="1">
    <citation type="submission" date="2015-07" db="EMBL/GenBank/DDBJ databases">
        <title>Draft genome sequence of the Amantichitinum ursilacus IGB-41, a new chitin-degrading bacterium.</title>
        <authorList>
            <person name="Kirstahler P."/>
            <person name="Guenther M."/>
            <person name="Grumaz C."/>
            <person name="Rupp S."/>
            <person name="Zibek S."/>
            <person name="Sohn K."/>
        </authorList>
    </citation>
    <scope>NUCLEOTIDE SEQUENCE [LARGE SCALE GENOMIC DNA]</scope>
    <source>
        <strain evidence="1 2">IGB-41</strain>
    </source>
</reference>
<accession>A0A0N1JSD6</accession>
<comment type="caution">
    <text evidence="1">The sequence shown here is derived from an EMBL/GenBank/DDBJ whole genome shotgun (WGS) entry which is preliminary data.</text>
</comment>
<keyword evidence="2" id="KW-1185">Reference proteome</keyword>